<name>A0AAD4CK47_ASPNN</name>
<comment type="caution">
    <text evidence="14">The sequence shown here is derived from an EMBL/GenBank/DDBJ whole genome shotgun (WGS) entry which is preliminary data.</text>
</comment>
<dbReference type="EMBL" id="VCAU01000064">
    <property type="protein sequence ID" value="KAF9887238.1"/>
    <property type="molecule type" value="Genomic_DNA"/>
</dbReference>
<dbReference type="PANTHER" id="PTHR11845:SF13">
    <property type="entry name" value="5'-DEOXYNUCLEOTIDASE HDDC2"/>
    <property type="match status" value="1"/>
</dbReference>
<evidence type="ECO:0000256" key="3">
    <source>
        <dbReference type="ARBA" id="ARBA00001941"/>
    </source>
</evidence>
<proteinExistence type="inferred from homology"/>
<dbReference type="GO" id="GO:0046872">
    <property type="term" value="F:metal ion binding"/>
    <property type="evidence" value="ECO:0007669"/>
    <property type="project" value="UniProtKB-KW"/>
</dbReference>
<comment type="subunit">
    <text evidence="7">Homodimer.</text>
</comment>
<dbReference type="GO" id="GO:0009159">
    <property type="term" value="P:deoxyribonucleoside monophosphate catabolic process"/>
    <property type="evidence" value="ECO:0007669"/>
    <property type="project" value="UniProtKB-ARBA"/>
</dbReference>
<evidence type="ECO:0000256" key="1">
    <source>
        <dbReference type="ARBA" id="ARBA00001638"/>
    </source>
</evidence>
<evidence type="ECO:0000256" key="9">
    <source>
        <dbReference type="ARBA" id="ARBA00022723"/>
    </source>
</evidence>
<evidence type="ECO:0000256" key="6">
    <source>
        <dbReference type="ARBA" id="ARBA00009999"/>
    </source>
</evidence>
<reference evidence="14" key="2">
    <citation type="submission" date="2020-02" db="EMBL/GenBank/DDBJ databases">
        <authorList>
            <person name="Gilchrist C.L.M."/>
            <person name="Chooi Y.-H."/>
        </authorList>
    </citation>
    <scope>NUCLEOTIDE SEQUENCE</scope>
    <source>
        <strain evidence="14">MST-FP2251</strain>
    </source>
</reference>
<dbReference type="AlphaFoldDB" id="A0AAD4CK47"/>
<evidence type="ECO:0000256" key="8">
    <source>
        <dbReference type="ARBA" id="ARBA00012964"/>
    </source>
</evidence>
<comment type="catalytic activity">
    <reaction evidence="1">
        <text>a 2'-deoxyribonucleoside 5'-phosphate + H2O = a 2'-deoxyribonucleoside + phosphate</text>
        <dbReference type="Rhea" id="RHEA:36167"/>
        <dbReference type="ChEBI" id="CHEBI:15377"/>
        <dbReference type="ChEBI" id="CHEBI:18274"/>
        <dbReference type="ChEBI" id="CHEBI:43474"/>
        <dbReference type="ChEBI" id="CHEBI:65317"/>
        <dbReference type="EC" id="3.1.3.89"/>
    </reaction>
</comment>
<dbReference type="GO" id="GO:0002953">
    <property type="term" value="F:5'-deoxynucleotidase activity"/>
    <property type="evidence" value="ECO:0007669"/>
    <property type="project" value="UniProtKB-EC"/>
</dbReference>
<evidence type="ECO:0000256" key="4">
    <source>
        <dbReference type="ARBA" id="ARBA00001946"/>
    </source>
</evidence>
<comment type="cofactor">
    <cofactor evidence="2">
        <name>Mn(2+)</name>
        <dbReference type="ChEBI" id="CHEBI:29035"/>
    </cofactor>
</comment>
<keyword evidence="12" id="KW-0170">Cobalt</keyword>
<keyword evidence="9" id="KW-0479">Metal-binding</keyword>
<dbReference type="InterPro" id="IPR003607">
    <property type="entry name" value="HD/PDEase_dom"/>
</dbReference>
<protein>
    <recommendedName>
        <fullName evidence="8">5'-deoxynucleotidase</fullName>
        <ecNumber evidence="8">3.1.3.89</ecNumber>
    </recommendedName>
</protein>
<dbReference type="GO" id="GO:0005737">
    <property type="term" value="C:cytoplasm"/>
    <property type="evidence" value="ECO:0007669"/>
    <property type="project" value="TreeGrafter"/>
</dbReference>
<evidence type="ECO:0000256" key="7">
    <source>
        <dbReference type="ARBA" id="ARBA00011738"/>
    </source>
</evidence>
<evidence type="ECO:0000256" key="2">
    <source>
        <dbReference type="ARBA" id="ARBA00001936"/>
    </source>
</evidence>
<dbReference type="EC" id="3.1.3.89" evidence="8"/>
<dbReference type="InterPro" id="IPR039356">
    <property type="entry name" value="YfbR/HDDC2"/>
</dbReference>
<sequence length="229" mass="25754">MGSIVPSEDEWAPESVLSGMAYPPVPSSTSPVPFFHLMERLKTTKREGWQQASIKDGESIADHMYRMSIIVMLCPPSLASQVDVSRCVQMALVHDMAECLVGDITPLHKGISKTEKARREAATMAYITQLLPPTMRVGGTTLMTLFQEYEENTSLEAQLVHDIDKVEMVMQTFEYERCHERDLSEFYHVVGGIRLDEMREWAMTIMKEREVLREAASKGPNLQGNGVAS</sequence>
<reference evidence="14" key="1">
    <citation type="journal article" date="2019" name="Beilstein J. Org. Chem.">
        <title>Nanangenines: drimane sesquiterpenoids as the dominant metabolite cohort of a novel Australian fungus, Aspergillus nanangensis.</title>
        <authorList>
            <person name="Lacey H.J."/>
            <person name="Gilchrist C.L.M."/>
            <person name="Crombie A."/>
            <person name="Kalaitzis J.A."/>
            <person name="Vuong D."/>
            <person name="Rutledge P.J."/>
            <person name="Turner P."/>
            <person name="Pitt J.I."/>
            <person name="Lacey E."/>
            <person name="Chooi Y.H."/>
            <person name="Piggott A.M."/>
        </authorList>
    </citation>
    <scope>NUCLEOTIDE SEQUENCE</scope>
    <source>
        <strain evidence="14">MST-FP2251</strain>
    </source>
</reference>
<dbReference type="PANTHER" id="PTHR11845">
    <property type="entry name" value="5'-DEOXYNUCLEOTIDASE HDDC2"/>
    <property type="match status" value="1"/>
</dbReference>
<evidence type="ECO:0000256" key="5">
    <source>
        <dbReference type="ARBA" id="ARBA00004074"/>
    </source>
</evidence>
<dbReference type="Proteomes" id="UP001194746">
    <property type="component" value="Unassembled WGS sequence"/>
</dbReference>
<evidence type="ECO:0000256" key="10">
    <source>
        <dbReference type="ARBA" id="ARBA00022801"/>
    </source>
</evidence>
<feature type="domain" description="HD/PDEase" evidence="13">
    <location>
        <begin position="56"/>
        <end position="178"/>
    </location>
</feature>
<keyword evidence="15" id="KW-1185">Reference proteome</keyword>
<evidence type="ECO:0000259" key="13">
    <source>
        <dbReference type="SMART" id="SM00471"/>
    </source>
</evidence>
<dbReference type="FunFam" id="1.10.3210.10:FF:000011">
    <property type="entry name" value="HD domain-containing protein 2"/>
    <property type="match status" value="1"/>
</dbReference>
<accession>A0AAD4CK47</accession>
<comment type="cofactor">
    <cofactor evidence="4">
        <name>Mg(2+)</name>
        <dbReference type="ChEBI" id="CHEBI:18420"/>
    </cofactor>
</comment>
<evidence type="ECO:0000313" key="15">
    <source>
        <dbReference type="Proteomes" id="UP001194746"/>
    </source>
</evidence>
<dbReference type="Pfam" id="PF13023">
    <property type="entry name" value="HD_3"/>
    <property type="match status" value="1"/>
</dbReference>
<comment type="function">
    <text evidence="5">Catalyzes the dephosphorylation of the nucleoside 5'-monophosphates deoxyadenosine monophosphate (dAMP), deoxycytidine monophosphate (dCMP), deoxyguanosine monophosphate (dGMP) and deoxythymidine monophosphate (dTMP).</text>
</comment>
<dbReference type="SUPFAM" id="SSF109604">
    <property type="entry name" value="HD-domain/PDEase-like"/>
    <property type="match status" value="1"/>
</dbReference>
<dbReference type="SMART" id="SM00471">
    <property type="entry name" value="HDc"/>
    <property type="match status" value="1"/>
</dbReference>
<comment type="similarity">
    <text evidence="6">Belongs to the HDDC2 family.</text>
</comment>
<dbReference type="InterPro" id="IPR006674">
    <property type="entry name" value="HD_domain"/>
</dbReference>
<keyword evidence="11" id="KW-0460">Magnesium</keyword>
<organism evidence="14 15">
    <name type="scientific">Aspergillus nanangensis</name>
    <dbReference type="NCBI Taxonomy" id="2582783"/>
    <lineage>
        <taxon>Eukaryota</taxon>
        <taxon>Fungi</taxon>
        <taxon>Dikarya</taxon>
        <taxon>Ascomycota</taxon>
        <taxon>Pezizomycotina</taxon>
        <taxon>Eurotiomycetes</taxon>
        <taxon>Eurotiomycetidae</taxon>
        <taxon>Eurotiales</taxon>
        <taxon>Aspergillaceae</taxon>
        <taxon>Aspergillus</taxon>
        <taxon>Aspergillus subgen. Circumdati</taxon>
    </lineage>
</organism>
<dbReference type="Gene3D" id="1.10.3210.10">
    <property type="entry name" value="Hypothetical protein af1432"/>
    <property type="match status" value="1"/>
</dbReference>
<keyword evidence="10" id="KW-0378">Hydrolase</keyword>
<gene>
    <name evidence="14" type="ORF">FE257_010366</name>
</gene>
<evidence type="ECO:0000313" key="14">
    <source>
        <dbReference type="EMBL" id="KAF9887238.1"/>
    </source>
</evidence>
<evidence type="ECO:0000256" key="11">
    <source>
        <dbReference type="ARBA" id="ARBA00022842"/>
    </source>
</evidence>
<comment type="cofactor">
    <cofactor evidence="3">
        <name>Co(2+)</name>
        <dbReference type="ChEBI" id="CHEBI:48828"/>
    </cofactor>
</comment>
<evidence type="ECO:0000256" key="12">
    <source>
        <dbReference type="ARBA" id="ARBA00023285"/>
    </source>
</evidence>